<accession>A0A5K7SBE5</accession>
<keyword evidence="2" id="KW-1185">Reference proteome</keyword>
<sequence length="37" mass="4156">MLLTMLLELIPDTKLKMTKLNESKKISEVSIYVGFAG</sequence>
<proteinExistence type="predicted"/>
<gene>
    <name evidence="1" type="ORF">AQPE_3004</name>
</gene>
<dbReference type="Proteomes" id="UP001193389">
    <property type="component" value="Chromosome"/>
</dbReference>
<evidence type="ECO:0000313" key="2">
    <source>
        <dbReference type="Proteomes" id="UP001193389"/>
    </source>
</evidence>
<evidence type="ECO:0000313" key="1">
    <source>
        <dbReference type="EMBL" id="BBE18835.1"/>
    </source>
</evidence>
<dbReference type="EMBL" id="AP018694">
    <property type="protein sequence ID" value="BBE18835.1"/>
    <property type="molecule type" value="Genomic_DNA"/>
</dbReference>
<organism evidence="1 2">
    <name type="scientific">Aquipluma nitroreducens</name>
    <dbReference type="NCBI Taxonomy" id="2010828"/>
    <lineage>
        <taxon>Bacteria</taxon>
        <taxon>Pseudomonadati</taxon>
        <taxon>Bacteroidota</taxon>
        <taxon>Bacteroidia</taxon>
        <taxon>Marinilabiliales</taxon>
        <taxon>Prolixibacteraceae</taxon>
        <taxon>Aquipluma</taxon>
    </lineage>
</organism>
<reference evidence="1" key="1">
    <citation type="journal article" date="2020" name="Int. J. Syst. Evol. Microbiol.">
        <title>Aquipluma nitroreducens gen. nov. sp. nov., a novel facultatively anaerobic bacterium isolated from a freshwater lake.</title>
        <authorList>
            <person name="Watanabe M."/>
            <person name="Kojima H."/>
            <person name="Fukui M."/>
        </authorList>
    </citation>
    <scope>NUCLEOTIDE SEQUENCE</scope>
    <source>
        <strain evidence="1">MeG22</strain>
    </source>
</reference>
<protein>
    <submittedName>
        <fullName evidence="1">Uncharacterized protein</fullName>
    </submittedName>
</protein>
<dbReference type="AlphaFoldDB" id="A0A5K7SBE5"/>
<name>A0A5K7SBE5_9BACT</name>
<dbReference type="KEGG" id="anf:AQPE_3004"/>